<dbReference type="Proteomes" id="UP001151760">
    <property type="component" value="Unassembled WGS sequence"/>
</dbReference>
<proteinExistence type="predicted"/>
<dbReference type="InterPro" id="IPR036431">
    <property type="entry name" value="ARID_dom_sf"/>
</dbReference>
<dbReference type="InterPro" id="IPR036875">
    <property type="entry name" value="Znf_CCHC_sf"/>
</dbReference>
<keyword evidence="5" id="KW-1185">Reference proteome</keyword>
<keyword evidence="4" id="KW-0238">DNA-binding</keyword>
<accession>A0ABQ5IBU9</accession>
<evidence type="ECO:0000313" key="4">
    <source>
        <dbReference type="EMBL" id="GJT97588.1"/>
    </source>
</evidence>
<feature type="domain" description="CCHC-type" evidence="2">
    <location>
        <begin position="142"/>
        <end position="158"/>
    </location>
</feature>
<keyword evidence="1" id="KW-0863">Zinc-finger</keyword>
<dbReference type="InterPro" id="IPR001878">
    <property type="entry name" value="Znf_CCHC"/>
</dbReference>
<dbReference type="Pfam" id="PF22936">
    <property type="entry name" value="Pol_BBD"/>
    <property type="match status" value="1"/>
</dbReference>
<comment type="caution">
    <text evidence="4">The sequence shown here is derived from an EMBL/GenBank/DDBJ whole genome shotgun (WGS) entry which is preliminary data.</text>
</comment>
<dbReference type="Pfam" id="PF00098">
    <property type="entry name" value="zf-CCHC"/>
    <property type="match status" value="2"/>
</dbReference>
<dbReference type="SUPFAM" id="SSF57756">
    <property type="entry name" value="Retrovirus zinc finger-like domains"/>
    <property type="match status" value="2"/>
</dbReference>
<evidence type="ECO:0000313" key="5">
    <source>
        <dbReference type="Proteomes" id="UP001151760"/>
    </source>
</evidence>
<dbReference type="Gene3D" id="4.10.60.10">
    <property type="entry name" value="Zinc finger, CCHC-type"/>
    <property type="match status" value="2"/>
</dbReference>
<dbReference type="GO" id="GO:0003677">
    <property type="term" value="F:DNA binding"/>
    <property type="evidence" value="ECO:0007669"/>
    <property type="project" value="UniProtKB-KW"/>
</dbReference>
<evidence type="ECO:0000256" key="1">
    <source>
        <dbReference type="PROSITE-ProRule" id="PRU00047"/>
    </source>
</evidence>
<dbReference type="PROSITE" id="PS51011">
    <property type="entry name" value="ARID"/>
    <property type="match status" value="1"/>
</dbReference>
<dbReference type="PANTHER" id="PTHR46410:SF26">
    <property type="entry name" value="BULB-TYPE LECTIN DOMAIN-CONTAINING PROTEIN-RELATED"/>
    <property type="match status" value="1"/>
</dbReference>
<sequence>MNSHPVKKNWRELFPSITDSEHWHQSTKPGKNRNTLSQMEFMRRKIKGEKEGFAPCSRQITKECKAMLRNRIEQINLFNSNLSSSKFRNYTCFYCTQEGHVAKSCPTKLSDERLYAKAGATTFRHGDEATRARIRKNKETVKCFKCQGTGHFANTCPQDDTKTTQKQEKETTAAIPSLPEPKVSIKYPEFIHFRTRGIIDGTDKGSWDDFWYISNTSNKHMTANQKFFLNLKEEFIVEKLEKQGKFLFTYGIGEVLIENGEGTYMIPGVHYAPEVTLNILSIELLRQQGFEISSNGDRCTLAYMFKDKRGKDINIDRMRERHNIYLEDYFDALDRSANIKREIEQPRKKENDDEEIGNFHECVAFLDLIRKGGALSNEWEVHRDKFNRVLTWFFNHFLMRPLPGSLPPIINGVTIHPFDLYELIECMGGYISVQFEGDFEGLAEILGLERSDGMNIRRCYLDYLEPLVSNYKAARSSNPTGGYGDEGIRRFEDYHGDGNKDGSTAAKEKGGVKHFGITLEEEEGKMKKTWQGSSAIYVKGWDISILNAQAKTKDQRTEHQHQDNKARKILIVHQTTISPSSFEPAEDGSTNGLL</sequence>
<reference evidence="4" key="1">
    <citation type="journal article" date="2022" name="Int. J. Mol. Sci.">
        <title>Draft Genome of Tanacetum Coccineum: Genomic Comparison of Closely Related Tanacetum-Family Plants.</title>
        <authorList>
            <person name="Yamashiro T."/>
            <person name="Shiraishi A."/>
            <person name="Nakayama K."/>
            <person name="Satake H."/>
        </authorList>
    </citation>
    <scope>NUCLEOTIDE SEQUENCE</scope>
</reference>
<dbReference type="PROSITE" id="PS50158">
    <property type="entry name" value="ZF_CCHC"/>
    <property type="match status" value="2"/>
</dbReference>
<name>A0ABQ5IBU9_9ASTR</name>
<dbReference type="Gene3D" id="1.10.150.60">
    <property type="entry name" value="ARID DNA-binding domain"/>
    <property type="match status" value="1"/>
</dbReference>
<dbReference type="SUPFAM" id="SSF46774">
    <property type="entry name" value="ARID-like"/>
    <property type="match status" value="1"/>
</dbReference>
<reference evidence="4" key="2">
    <citation type="submission" date="2022-01" db="EMBL/GenBank/DDBJ databases">
        <authorList>
            <person name="Yamashiro T."/>
            <person name="Shiraishi A."/>
            <person name="Satake H."/>
            <person name="Nakayama K."/>
        </authorList>
    </citation>
    <scope>NUCLEOTIDE SEQUENCE</scope>
</reference>
<evidence type="ECO:0000259" key="2">
    <source>
        <dbReference type="PROSITE" id="PS50158"/>
    </source>
</evidence>
<feature type="domain" description="ARID" evidence="3">
    <location>
        <begin position="380"/>
        <end position="472"/>
    </location>
</feature>
<protein>
    <submittedName>
        <fullName evidence="4">ARID DNA-binding domain-containing protein</fullName>
    </submittedName>
</protein>
<organism evidence="4 5">
    <name type="scientific">Tanacetum coccineum</name>
    <dbReference type="NCBI Taxonomy" id="301880"/>
    <lineage>
        <taxon>Eukaryota</taxon>
        <taxon>Viridiplantae</taxon>
        <taxon>Streptophyta</taxon>
        <taxon>Embryophyta</taxon>
        <taxon>Tracheophyta</taxon>
        <taxon>Spermatophyta</taxon>
        <taxon>Magnoliopsida</taxon>
        <taxon>eudicotyledons</taxon>
        <taxon>Gunneridae</taxon>
        <taxon>Pentapetalae</taxon>
        <taxon>asterids</taxon>
        <taxon>campanulids</taxon>
        <taxon>Asterales</taxon>
        <taxon>Asteraceae</taxon>
        <taxon>Asteroideae</taxon>
        <taxon>Anthemideae</taxon>
        <taxon>Anthemidinae</taxon>
        <taxon>Tanacetum</taxon>
    </lineage>
</organism>
<dbReference type="CDD" id="cd16100">
    <property type="entry name" value="ARID"/>
    <property type="match status" value="1"/>
</dbReference>
<dbReference type="EMBL" id="BQNB010020593">
    <property type="protein sequence ID" value="GJT97588.1"/>
    <property type="molecule type" value="Genomic_DNA"/>
</dbReference>
<feature type="domain" description="CCHC-type" evidence="2">
    <location>
        <begin position="92"/>
        <end position="106"/>
    </location>
</feature>
<keyword evidence="1" id="KW-0862">Zinc</keyword>
<dbReference type="InterPro" id="IPR054722">
    <property type="entry name" value="PolX-like_BBD"/>
</dbReference>
<dbReference type="InterPro" id="IPR001606">
    <property type="entry name" value="ARID_dom"/>
</dbReference>
<evidence type="ECO:0000259" key="3">
    <source>
        <dbReference type="PROSITE" id="PS51011"/>
    </source>
</evidence>
<dbReference type="PANTHER" id="PTHR46410">
    <property type="entry name" value="AT-RICH INTERACTIVE DOMAIN-CONTAINING PROTEIN 2"/>
    <property type="match status" value="1"/>
</dbReference>
<dbReference type="SMART" id="SM00343">
    <property type="entry name" value="ZnF_C2HC"/>
    <property type="match status" value="2"/>
</dbReference>
<gene>
    <name evidence="4" type="ORF">Tco_1093106</name>
</gene>
<keyword evidence="1" id="KW-0479">Metal-binding</keyword>